<gene>
    <name evidence="1" type="ORF">GWK48_11125</name>
</gene>
<dbReference type="KEGG" id="mten:GWK48_11125"/>
<reference evidence="1 2" key="1">
    <citation type="submission" date="2020-02" db="EMBL/GenBank/DDBJ databases">
        <title>Comparative genome analysis reveals the metabolism and evolution of the thermophilic archaeal genus Metallosphaera.</title>
        <authorList>
            <person name="Jiang C."/>
        </authorList>
    </citation>
    <scope>NUCLEOTIDE SEQUENCE [LARGE SCALE GENOMIC DNA]</scope>
    <source>
        <strain evidence="1 2">Ric-A</strain>
    </source>
</reference>
<name>A0A6N0P0G4_9CREN</name>
<sequence length="55" mass="6548">MRVTEVVSLTLKYAFLKWDYNHNLYFHDRNTQPVVKINGKDSGHKTVGKPYVYFK</sequence>
<dbReference type="AlphaFoldDB" id="A0A6N0P0G4"/>
<organism evidence="1 2">
    <name type="scientific">Metallosphaera tengchongensis</name>
    <dbReference type="NCBI Taxonomy" id="1532350"/>
    <lineage>
        <taxon>Archaea</taxon>
        <taxon>Thermoproteota</taxon>
        <taxon>Thermoprotei</taxon>
        <taxon>Sulfolobales</taxon>
        <taxon>Sulfolobaceae</taxon>
        <taxon>Metallosphaera</taxon>
    </lineage>
</organism>
<protein>
    <submittedName>
        <fullName evidence="1">Uncharacterized protein</fullName>
    </submittedName>
</protein>
<dbReference type="EMBL" id="CP049074">
    <property type="protein sequence ID" value="QKR00861.1"/>
    <property type="molecule type" value="Genomic_DNA"/>
</dbReference>
<proteinExistence type="predicted"/>
<evidence type="ECO:0000313" key="1">
    <source>
        <dbReference type="EMBL" id="QKR00861.1"/>
    </source>
</evidence>
<accession>A0A6N0P0G4</accession>
<keyword evidence="2" id="KW-1185">Reference proteome</keyword>
<evidence type="ECO:0000313" key="2">
    <source>
        <dbReference type="Proteomes" id="UP000509301"/>
    </source>
</evidence>
<dbReference type="Proteomes" id="UP000509301">
    <property type="component" value="Chromosome"/>
</dbReference>